<dbReference type="PANTHER" id="PTHR35871:SF1">
    <property type="entry name" value="CXC1-LIKE CYSTEINE CLUSTER ASSOCIATED WITH KDZ TRANSPOSASES DOMAIN-CONTAINING PROTEIN"/>
    <property type="match status" value="1"/>
</dbReference>
<protein>
    <submittedName>
        <fullName evidence="1">Uncharacterized protein</fullName>
    </submittedName>
</protein>
<dbReference type="Gene3D" id="3.30.420.10">
    <property type="entry name" value="Ribonuclease H-like superfamily/Ribonuclease H"/>
    <property type="match status" value="1"/>
</dbReference>
<keyword evidence="2" id="KW-1185">Reference proteome</keyword>
<feature type="non-terminal residue" evidence="1">
    <location>
        <position position="1"/>
    </location>
</feature>
<dbReference type="OrthoDB" id="5401962at2759"/>
<evidence type="ECO:0000313" key="2">
    <source>
        <dbReference type="Proteomes" id="UP000276215"/>
    </source>
</evidence>
<dbReference type="AlphaFoldDB" id="A0A3N4J9X9"/>
<organism evidence="1 2">
    <name type="scientific">Choiromyces venosus 120613-1</name>
    <dbReference type="NCBI Taxonomy" id="1336337"/>
    <lineage>
        <taxon>Eukaryota</taxon>
        <taxon>Fungi</taxon>
        <taxon>Dikarya</taxon>
        <taxon>Ascomycota</taxon>
        <taxon>Pezizomycotina</taxon>
        <taxon>Pezizomycetes</taxon>
        <taxon>Pezizales</taxon>
        <taxon>Tuberaceae</taxon>
        <taxon>Choiromyces</taxon>
    </lineage>
</organism>
<reference evidence="1 2" key="1">
    <citation type="journal article" date="2018" name="Nat. Ecol. Evol.">
        <title>Pezizomycetes genomes reveal the molecular basis of ectomycorrhizal truffle lifestyle.</title>
        <authorList>
            <person name="Murat C."/>
            <person name="Payen T."/>
            <person name="Noel B."/>
            <person name="Kuo A."/>
            <person name="Morin E."/>
            <person name="Chen J."/>
            <person name="Kohler A."/>
            <person name="Krizsan K."/>
            <person name="Balestrini R."/>
            <person name="Da Silva C."/>
            <person name="Montanini B."/>
            <person name="Hainaut M."/>
            <person name="Levati E."/>
            <person name="Barry K.W."/>
            <person name="Belfiori B."/>
            <person name="Cichocki N."/>
            <person name="Clum A."/>
            <person name="Dockter R.B."/>
            <person name="Fauchery L."/>
            <person name="Guy J."/>
            <person name="Iotti M."/>
            <person name="Le Tacon F."/>
            <person name="Lindquist E.A."/>
            <person name="Lipzen A."/>
            <person name="Malagnac F."/>
            <person name="Mello A."/>
            <person name="Molinier V."/>
            <person name="Miyauchi S."/>
            <person name="Poulain J."/>
            <person name="Riccioni C."/>
            <person name="Rubini A."/>
            <person name="Sitrit Y."/>
            <person name="Splivallo R."/>
            <person name="Traeger S."/>
            <person name="Wang M."/>
            <person name="Zifcakova L."/>
            <person name="Wipf D."/>
            <person name="Zambonelli A."/>
            <person name="Paolocci F."/>
            <person name="Nowrousian M."/>
            <person name="Ottonello S."/>
            <person name="Baldrian P."/>
            <person name="Spatafora J.W."/>
            <person name="Henrissat B."/>
            <person name="Nagy L.G."/>
            <person name="Aury J.M."/>
            <person name="Wincker P."/>
            <person name="Grigoriev I.V."/>
            <person name="Bonfante P."/>
            <person name="Martin F.M."/>
        </authorList>
    </citation>
    <scope>NUCLEOTIDE SEQUENCE [LARGE SCALE GENOMIC DNA]</scope>
    <source>
        <strain evidence="1 2">120613-1</strain>
    </source>
</reference>
<evidence type="ECO:0000313" key="1">
    <source>
        <dbReference type="EMBL" id="RPA95082.1"/>
    </source>
</evidence>
<proteinExistence type="predicted"/>
<dbReference type="GO" id="GO:0003676">
    <property type="term" value="F:nucleic acid binding"/>
    <property type="evidence" value="ECO:0007669"/>
    <property type="project" value="InterPro"/>
</dbReference>
<dbReference type="PANTHER" id="PTHR35871">
    <property type="entry name" value="EXPRESSED PROTEIN"/>
    <property type="match status" value="1"/>
</dbReference>
<dbReference type="EMBL" id="ML120430">
    <property type="protein sequence ID" value="RPA95082.1"/>
    <property type="molecule type" value="Genomic_DNA"/>
</dbReference>
<dbReference type="InterPro" id="IPR036397">
    <property type="entry name" value="RNaseH_sf"/>
</dbReference>
<sequence>DGDQLVEQVLKLAIPVFESAFPRYQALFLFDNATSHSAYLKDTLRACTMNLCSVGEQAHLRPGINSSTGEIQAIVMPDGTLKAFQLVLQERQLWRSSKKNKQCLSGGTWCTRVLIAKESDFEALKRSLEEEVEWIHHLVHFLPKYYCELNFIEYYWGAAKYYTQKTCGYHIGALRKMVPESLNSIKPILIWKFLVCTEKMMRVYHEGIRYGIHNFKEKITKTYRSHRRVSDSQTIVVN</sequence>
<dbReference type="STRING" id="1336337.A0A3N4J9X9"/>
<name>A0A3N4J9X9_9PEZI</name>
<gene>
    <name evidence="1" type="ORF">L873DRAFT_1699311</name>
</gene>
<accession>A0A3N4J9X9</accession>
<dbReference type="Proteomes" id="UP000276215">
    <property type="component" value="Unassembled WGS sequence"/>
</dbReference>